<accession>A0A1I3SX45</accession>
<reference evidence="2" key="1">
    <citation type="submission" date="2016-10" db="EMBL/GenBank/DDBJ databases">
        <authorList>
            <person name="Varghese N."/>
            <person name="Submissions S."/>
        </authorList>
    </citation>
    <scope>NUCLEOTIDE SEQUENCE [LARGE SCALE GENOMIC DNA]</scope>
    <source>
        <strain evidence="2">CGMCC 4.2126</strain>
    </source>
</reference>
<sequence>MSATGRGHTWSMRLSEFWNRMKLHFGDPYAESWARDYVIADLGGRTVNQALADGVAAKEVWRAVCGVSDVSARLR</sequence>
<proteinExistence type="predicted"/>
<evidence type="ECO:0008006" key="3">
    <source>
        <dbReference type="Google" id="ProtNLM"/>
    </source>
</evidence>
<evidence type="ECO:0000313" key="2">
    <source>
        <dbReference type="Proteomes" id="UP000199111"/>
    </source>
</evidence>
<gene>
    <name evidence="1" type="ORF">SAMN05216275_110230</name>
</gene>
<dbReference type="Proteomes" id="UP000199111">
    <property type="component" value="Unassembled WGS sequence"/>
</dbReference>
<dbReference type="InterPro" id="IPR021408">
    <property type="entry name" value="DUF3046"/>
</dbReference>
<dbReference type="Pfam" id="PF11248">
    <property type="entry name" value="DUF3046"/>
    <property type="match status" value="1"/>
</dbReference>
<keyword evidence="2" id="KW-1185">Reference proteome</keyword>
<protein>
    <recommendedName>
        <fullName evidence="3">DUF3046 domain-containing protein</fullName>
    </recommendedName>
</protein>
<name>A0A1I3SX45_9ACTN</name>
<organism evidence="1 2">
    <name type="scientific">Streptosporangium canum</name>
    <dbReference type="NCBI Taxonomy" id="324952"/>
    <lineage>
        <taxon>Bacteria</taxon>
        <taxon>Bacillati</taxon>
        <taxon>Actinomycetota</taxon>
        <taxon>Actinomycetes</taxon>
        <taxon>Streptosporangiales</taxon>
        <taxon>Streptosporangiaceae</taxon>
        <taxon>Streptosporangium</taxon>
    </lineage>
</organism>
<dbReference type="EMBL" id="FOQY01000010">
    <property type="protein sequence ID" value="SFJ63418.1"/>
    <property type="molecule type" value="Genomic_DNA"/>
</dbReference>
<evidence type="ECO:0000313" key="1">
    <source>
        <dbReference type="EMBL" id="SFJ63418.1"/>
    </source>
</evidence>
<dbReference type="AlphaFoldDB" id="A0A1I3SX45"/>